<dbReference type="Proteomes" id="UP000054359">
    <property type="component" value="Unassembled WGS sequence"/>
</dbReference>
<keyword evidence="4" id="KW-1185">Reference proteome</keyword>
<dbReference type="EMBL" id="KK117758">
    <property type="protein sequence ID" value="KFM71348.1"/>
    <property type="molecule type" value="Genomic_DNA"/>
</dbReference>
<name>A0A087U1V9_STEMI</name>
<sequence length="173" mass="19877">MFQLDEALSKAFQSSMKLGHTHMSSEDKAMYSFRIRCLDLITTYLKSEPPMHLVLQCIEPVLAAYEFGHIGEHQKQLQLKAVSTIQVMAKLRKFQDTKGVEKGELKRLLDLLIAKCHKENNLTIATKIYSLCVFLVLCFRKLEIETSTETKKPRKLPAYMKMYLSALDTFVKG</sequence>
<feature type="non-terminal residue" evidence="3">
    <location>
        <position position="173"/>
    </location>
</feature>
<proteinExistence type="predicted"/>
<dbReference type="OrthoDB" id="342531at2759"/>
<evidence type="ECO:0000256" key="2">
    <source>
        <dbReference type="ARBA" id="ARBA00023242"/>
    </source>
</evidence>
<dbReference type="GO" id="GO:0003714">
    <property type="term" value="F:transcription corepressor activity"/>
    <property type="evidence" value="ECO:0007669"/>
    <property type="project" value="TreeGrafter"/>
</dbReference>
<keyword evidence="2" id="KW-0539">Nucleus</keyword>
<accession>A0A087U1V9</accession>
<dbReference type="GO" id="GO:0043565">
    <property type="term" value="F:sequence-specific DNA binding"/>
    <property type="evidence" value="ECO:0007669"/>
    <property type="project" value="TreeGrafter"/>
</dbReference>
<dbReference type="PANTHER" id="PTHR13213:SF2">
    <property type="entry name" value="MYB-BINDING PROTEIN 1A"/>
    <property type="match status" value="1"/>
</dbReference>
<dbReference type="PANTHER" id="PTHR13213">
    <property type="entry name" value="MYB-BINDING PROTEIN 1A FAMILY MEMBER"/>
    <property type="match status" value="1"/>
</dbReference>
<evidence type="ECO:0000313" key="3">
    <source>
        <dbReference type="EMBL" id="KFM71348.1"/>
    </source>
</evidence>
<dbReference type="STRING" id="407821.A0A087U1V9"/>
<comment type="subcellular location">
    <subcellularLocation>
        <location evidence="1">Nucleus</location>
    </subcellularLocation>
</comment>
<gene>
    <name evidence="3" type="ORF">X975_07451</name>
</gene>
<dbReference type="GO" id="GO:0005730">
    <property type="term" value="C:nucleolus"/>
    <property type="evidence" value="ECO:0007669"/>
    <property type="project" value="InterPro"/>
</dbReference>
<evidence type="ECO:0000313" key="4">
    <source>
        <dbReference type="Proteomes" id="UP000054359"/>
    </source>
</evidence>
<organism evidence="3 4">
    <name type="scientific">Stegodyphus mimosarum</name>
    <name type="common">African social velvet spider</name>
    <dbReference type="NCBI Taxonomy" id="407821"/>
    <lineage>
        <taxon>Eukaryota</taxon>
        <taxon>Metazoa</taxon>
        <taxon>Ecdysozoa</taxon>
        <taxon>Arthropoda</taxon>
        <taxon>Chelicerata</taxon>
        <taxon>Arachnida</taxon>
        <taxon>Araneae</taxon>
        <taxon>Araneomorphae</taxon>
        <taxon>Entelegynae</taxon>
        <taxon>Eresoidea</taxon>
        <taxon>Eresidae</taxon>
        <taxon>Stegodyphus</taxon>
    </lineage>
</organism>
<dbReference type="AlphaFoldDB" id="A0A087U1V9"/>
<evidence type="ECO:0000256" key="1">
    <source>
        <dbReference type="ARBA" id="ARBA00004123"/>
    </source>
</evidence>
<dbReference type="InterPro" id="IPR007015">
    <property type="entry name" value="DNA_pol_V/MYBBP1A"/>
</dbReference>
<protein>
    <submittedName>
        <fullName evidence="3">Uncharacterized protein</fullName>
    </submittedName>
</protein>
<reference evidence="3 4" key="1">
    <citation type="submission" date="2013-11" db="EMBL/GenBank/DDBJ databases">
        <title>Genome sequencing of Stegodyphus mimosarum.</title>
        <authorList>
            <person name="Bechsgaard J."/>
        </authorList>
    </citation>
    <scope>NUCLEOTIDE SEQUENCE [LARGE SCALE GENOMIC DNA]</scope>
</reference>
<dbReference type="GO" id="GO:0003723">
    <property type="term" value="F:RNA binding"/>
    <property type="evidence" value="ECO:0007669"/>
    <property type="project" value="TreeGrafter"/>
</dbReference>